<accession>A0A183GMZ9</accession>
<dbReference type="InterPro" id="IPR055577">
    <property type="entry name" value="DUF7153"/>
</dbReference>
<dbReference type="WBParaSite" id="HPBE_0002406901-mRNA-1">
    <property type="protein sequence ID" value="HPBE_0002406901-mRNA-1"/>
    <property type="gene ID" value="HPBE_0002406901"/>
</dbReference>
<keyword evidence="4" id="KW-1185">Reference proteome</keyword>
<feature type="compositionally biased region" description="Basic and acidic residues" evidence="1">
    <location>
        <begin position="215"/>
        <end position="240"/>
    </location>
</feature>
<gene>
    <name evidence="3" type="ORF">HPBE_LOCUS24068</name>
</gene>
<reference evidence="3 4" key="1">
    <citation type="submission" date="2018-11" db="EMBL/GenBank/DDBJ databases">
        <authorList>
            <consortium name="Pathogen Informatics"/>
        </authorList>
    </citation>
    <scope>NUCLEOTIDE SEQUENCE [LARGE SCALE GENOMIC DNA]</scope>
</reference>
<dbReference type="PANTHER" id="PTHR22198:SF1">
    <property type="entry name" value="FERM DOMAIN-CONTAINING PROTEIN"/>
    <property type="match status" value="1"/>
</dbReference>
<name>A0A183GMZ9_HELPZ</name>
<feature type="domain" description="DUF7153" evidence="2">
    <location>
        <begin position="27"/>
        <end position="170"/>
    </location>
</feature>
<feature type="region of interest" description="Disordered" evidence="1">
    <location>
        <begin position="201"/>
        <end position="240"/>
    </location>
</feature>
<evidence type="ECO:0000313" key="5">
    <source>
        <dbReference type="WBParaSite" id="HPBE_0002406901-mRNA-1"/>
    </source>
</evidence>
<reference evidence="5" key="2">
    <citation type="submission" date="2019-09" db="UniProtKB">
        <authorList>
            <consortium name="WormBaseParasite"/>
        </authorList>
    </citation>
    <scope>IDENTIFICATION</scope>
</reference>
<evidence type="ECO:0000259" key="2">
    <source>
        <dbReference type="Pfam" id="PF23672"/>
    </source>
</evidence>
<dbReference type="EMBL" id="UZAH01035803">
    <property type="protein sequence ID" value="VDP42684.1"/>
    <property type="molecule type" value="Genomic_DNA"/>
</dbReference>
<dbReference type="PANTHER" id="PTHR22198">
    <property type="entry name" value="FERM DOMAIN-CONTAINING PROTEIN"/>
    <property type="match status" value="1"/>
</dbReference>
<accession>A0A3P8EDH4</accession>
<organism evidence="4 5">
    <name type="scientific">Heligmosomoides polygyrus</name>
    <name type="common">Parasitic roundworm</name>
    <dbReference type="NCBI Taxonomy" id="6339"/>
    <lineage>
        <taxon>Eukaryota</taxon>
        <taxon>Metazoa</taxon>
        <taxon>Ecdysozoa</taxon>
        <taxon>Nematoda</taxon>
        <taxon>Chromadorea</taxon>
        <taxon>Rhabditida</taxon>
        <taxon>Rhabditina</taxon>
        <taxon>Rhabditomorpha</taxon>
        <taxon>Strongyloidea</taxon>
        <taxon>Heligmosomidae</taxon>
        <taxon>Heligmosomoides</taxon>
    </lineage>
</organism>
<dbReference type="Pfam" id="PF23672">
    <property type="entry name" value="DUF7153"/>
    <property type="match status" value="1"/>
</dbReference>
<dbReference type="OrthoDB" id="6060890at2759"/>
<dbReference type="Proteomes" id="UP000050761">
    <property type="component" value="Unassembled WGS sequence"/>
</dbReference>
<proteinExistence type="predicted"/>
<dbReference type="AlphaFoldDB" id="A0A183GMZ9"/>
<sequence length="240" mass="27253">MGALRHLNENTIAESPHGSQLYGLFLAGSYDEVCSIQKSTTASDTRLPTNRHAGYIVIGFKLLDEPSKVVHVELSVGVARELESQQNLEKSWLSWSGAREIYKHSPRNWNLRRISLRRHVPTSRSTSTPFAYILMCEFGSILHPTNTIQALDMCERLRVRNCGHISLYQVHTAYTAATTSARKVYSNSAAAVKRQAMIRGFSHDVESAPPDESTTEDRRSRLRVREHSFQYPEDHYTAYQ</sequence>
<evidence type="ECO:0000313" key="4">
    <source>
        <dbReference type="Proteomes" id="UP000050761"/>
    </source>
</evidence>
<evidence type="ECO:0000256" key="1">
    <source>
        <dbReference type="SAM" id="MobiDB-lite"/>
    </source>
</evidence>
<protein>
    <recommendedName>
        <fullName evidence="2">DUF7153 domain-containing protein</fullName>
    </recommendedName>
</protein>
<evidence type="ECO:0000313" key="3">
    <source>
        <dbReference type="EMBL" id="VDP42684.1"/>
    </source>
</evidence>